<dbReference type="NCBIfam" id="TIGR01494">
    <property type="entry name" value="ATPase_P-type"/>
    <property type="match status" value="1"/>
</dbReference>
<dbReference type="FunFam" id="3.40.1110.10:FF:000130">
    <property type="entry name" value="Cation-transporting ATPase"/>
    <property type="match status" value="1"/>
</dbReference>
<dbReference type="GO" id="GO:0005524">
    <property type="term" value="F:ATP binding"/>
    <property type="evidence" value="ECO:0007669"/>
    <property type="project" value="UniProtKB-KW"/>
</dbReference>
<dbReference type="InterPro" id="IPR023214">
    <property type="entry name" value="HAD_sf"/>
</dbReference>
<keyword evidence="4 14" id="KW-0812">Transmembrane</keyword>
<proteinExistence type="inferred from homology"/>
<keyword evidence="9" id="KW-1278">Translocase</keyword>
<keyword evidence="10 14" id="KW-1133">Transmembrane helix</keyword>
<dbReference type="Gene3D" id="3.40.50.1000">
    <property type="entry name" value="HAD superfamily/HAD-like"/>
    <property type="match status" value="1"/>
</dbReference>
<keyword evidence="6" id="KW-0547">Nucleotide-binding</keyword>
<feature type="transmembrane region" description="Helical" evidence="14">
    <location>
        <begin position="471"/>
        <end position="494"/>
    </location>
</feature>
<dbReference type="GO" id="GO:0006874">
    <property type="term" value="P:intracellular calcium ion homeostasis"/>
    <property type="evidence" value="ECO:0007669"/>
    <property type="project" value="TreeGrafter"/>
</dbReference>
<evidence type="ECO:0000256" key="8">
    <source>
        <dbReference type="ARBA" id="ARBA00022842"/>
    </source>
</evidence>
<dbReference type="GO" id="GO:0046872">
    <property type="term" value="F:metal ion binding"/>
    <property type="evidence" value="ECO:0007669"/>
    <property type="project" value="UniProtKB-KW"/>
</dbReference>
<dbReference type="PANTHER" id="PTHR45630:SF8">
    <property type="entry name" value="CATION-TRANSPORTING ATPASE"/>
    <property type="match status" value="1"/>
</dbReference>
<dbReference type="InterPro" id="IPR023299">
    <property type="entry name" value="ATPase_P-typ_cyto_dom_N"/>
</dbReference>
<feature type="transmembrane region" description="Helical" evidence="14">
    <location>
        <begin position="514"/>
        <end position="540"/>
    </location>
</feature>
<sequence>MNERHISAAMSVGIINSNLRLRKKEIFCISPSTINTCGAINVCCFDKTGTLTEDGLDFQTLRAVTPASEKELPTFTEEKEQMNPHELPSNGELITAIATCHSLTKIDGELHGDPLDLILFNQTGWTLMESADDEAESEVQIFDSIQPTVVKPPPELADGRPFNKEYSVIRQFTFSSSLQRMSVIVSNPRDDSTHDMTLYCKGSPEMVLSLCDPSSVPQDYEEQVDLYAQHGYRLISVAQKRLEMNYAKASKVPRNAVECDLVLMGLVVMENRVKPVTLGVINQLNRAHIRTVMVTGDNLLTALSVARECGIIRPNKTAYLVEHRTDEFDSKGRPLLTLRQVCITLRNFTANCSTRKFLYIDMFLITMVALFFGNTPASDCLSSAPPPTRLLSLASVTSVCGQLLIMALAQFYVFVSTTWQPWFIPYSVPVGDDQEDKRSMQGTALFCMTTFQYITLAFINSKGEPYRKPIFYNLPLCITLLIVTVVSVYVTLWPPGFIISFLEYDPIPYFENRLFLIFVALICAVVSYLFQYGVVDYLILELRAKWLRHRRIKDPQANHEKFERLLFDIGQEPAWLRVYTGSPQKQNAKGRGYPSENQTTRV</sequence>
<accession>A0A3P8AIS3</accession>
<evidence type="ECO:0000256" key="3">
    <source>
        <dbReference type="ARBA" id="ARBA00022553"/>
    </source>
</evidence>
<organism evidence="15">
    <name type="scientific">Heligmosomoides polygyrus</name>
    <name type="common">Parasitic roundworm</name>
    <dbReference type="NCBI Taxonomy" id="6339"/>
    <lineage>
        <taxon>Eukaryota</taxon>
        <taxon>Metazoa</taxon>
        <taxon>Ecdysozoa</taxon>
        <taxon>Nematoda</taxon>
        <taxon>Chromadorea</taxon>
        <taxon>Rhabditida</taxon>
        <taxon>Rhabditina</taxon>
        <taxon>Rhabditomorpha</taxon>
        <taxon>Strongyloidea</taxon>
        <taxon>Heligmosomidae</taxon>
        <taxon>Heligmosomoides</taxon>
    </lineage>
</organism>
<dbReference type="GO" id="GO:0019829">
    <property type="term" value="F:ATPase-coupled monoatomic cation transmembrane transporter activity"/>
    <property type="evidence" value="ECO:0007669"/>
    <property type="project" value="TreeGrafter"/>
</dbReference>
<dbReference type="AlphaFoldDB" id="A0A3P8AIS3"/>
<dbReference type="InterPro" id="IPR001757">
    <property type="entry name" value="P_typ_ATPase"/>
</dbReference>
<reference evidence="17" key="2">
    <citation type="submission" date="2019-09" db="UniProtKB">
        <authorList>
            <consortium name="WormBaseParasite"/>
        </authorList>
    </citation>
    <scope>IDENTIFICATION</scope>
</reference>
<dbReference type="EMBL" id="UZAH01030410">
    <property type="protein sequence ID" value="VDP10451.1"/>
    <property type="molecule type" value="Genomic_DNA"/>
</dbReference>
<comment type="similarity">
    <text evidence="2">Belongs to the cation transport ATPase (P-type) (TC 3.A.3) family. Type V subfamily.</text>
</comment>
<evidence type="ECO:0000256" key="4">
    <source>
        <dbReference type="ARBA" id="ARBA00022692"/>
    </source>
</evidence>
<evidence type="ECO:0000256" key="2">
    <source>
        <dbReference type="ARBA" id="ARBA00006000"/>
    </source>
</evidence>
<dbReference type="Gene3D" id="3.40.1110.10">
    <property type="entry name" value="Calcium-transporting ATPase, cytoplasmic domain N"/>
    <property type="match status" value="1"/>
</dbReference>
<comment type="subcellular location">
    <subcellularLocation>
        <location evidence="1">Membrane</location>
        <topology evidence="1">Multi-pass membrane protein</topology>
    </subcellularLocation>
</comment>
<evidence type="ECO:0000256" key="5">
    <source>
        <dbReference type="ARBA" id="ARBA00022723"/>
    </source>
</evidence>
<dbReference type="GO" id="GO:0016020">
    <property type="term" value="C:membrane"/>
    <property type="evidence" value="ECO:0007669"/>
    <property type="project" value="UniProtKB-SubCell"/>
</dbReference>
<evidence type="ECO:0000313" key="15">
    <source>
        <dbReference type="EMBL" id="VDP10451.1"/>
    </source>
</evidence>
<keyword evidence="3" id="KW-0597">Phosphoprotein</keyword>
<evidence type="ECO:0000256" key="7">
    <source>
        <dbReference type="ARBA" id="ARBA00022840"/>
    </source>
</evidence>
<dbReference type="SUPFAM" id="SSF81665">
    <property type="entry name" value="Calcium ATPase, transmembrane domain M"/>
    <property type="match status" value="1"/>
</dbReference>
<dbReference type="OrthoDB" id="48943at2759"/>
<dbReference type="GO" id="GO:0015203">
    <property type="term" value="F:polyamine transmembrane transporter activity"/>
    <property type="evidence" value="ECO:0007669"/>
    <property type="project" value="TreeGrafter"/>
</dbReference>
<keyword evidence="5" id="KW-0479">Metal-binding</keyword>
<reference evidence="15 16" key="1">
    <citation type="submission" date="2018-11" db="EMBL/GenBank/DDBJ databases">
        <authorList>
            <consortium name="Pathogen Informatics"/>
        </authorList>
    </citation>
    <scope>NUCLEOTIDE SEQUENCE [LARGE SCALE GENOMIC DNA]</scope>
</reference>
<feature type="transmembrane region" description="Helical" evidence="14">
    <location>
        <begin position="357"/>
        <end position="378"/>
    </location>
</feature>
<dbReference type="InterPro" id="IPR018303">
    <property type="entry name" value="ATPase_P-typ_P_site"/>
</dbReference>
<evidence type="ECO:0000256" key="11">
    <source>
        <dbReference type="ARBA" id="ARBA00023136"/>
    </source>
</evidence>
<feature type="transmembrane region" description="Helical" evidence="14">
    <location>
        <begin position="390"/>
        <end position="419"/>
    </location>
</feature>
<dbReference type="WBParaSite" id="HPBE_0001801601-mRNA-1">
    <property type="protein sequence ID" value="HPBE_0001801601-mRNA-1"/>
    <property type="gene ID" value="HPBE_0001801601"/>
</dbReference>
<dbReference type="GO" id="GO:0140358">
    <property type="term" value="F:P-type transmembrane transporter activity"/>
    <property type="evidence" value="ECO:0007669"/>
    <property type="project" value="InterPro"/>
</dbReference>
<dbReference type="SUPFAM" id="SSF56784">
    <property type="entry name" value="HAD-like"/>
    <property type="match status" value="1"/>
</dbReference>
<keyword evidence="8" id="KW-0460">Magnesium</keyword>
<evidence type="ECO:0000256" key="12">
    <source>
        <dbReference type="ARBA" id="ARBA00049360"/>
    </source>
</evidence>
<evidence type="ECO:0000256" key="6">
    <source>
        <dbReference type="ARBA" id="ARBA00022741"/>
    </source>
</evidence>
<evidence type="ECO:0000256" key="9">
    <source>
        <dbReference type="ARBA" id="ARBA00022967"/>
    </source>
</evidence>
<dbReference type="InterPro" id="IPR023298">
    <property type="entry name" value="ATPase_P-typ_TM_dom_sf"/>
</dbReference>
<dbReference type="Proteomes" id="UP000050761">
    <property type="component" value="Unassembled WGS sequence"/>
</dbReference>
<keyword evidence="7" id="KW-0067">ATP-binding</keyword>
<name>A0A3P8AIS3_HELPZ</name>
<comment type="catalytic activity">
    <reaction evidence="12">
        <text>ATP + H2O = ADP + phosphate + H(+)</text>
        <dbReference type="Rhea" id="RHEA:13065"/>
        <dbReference type="ChEBI" id="CHEBI:15377"/>
        <dbReference type="ChEBI" id="CHEBI:15378"/>
        <dbReference type="ChEBI" id="CHEBI:30616"/>
        <dbReference type="ChEBI" id="CHEBI:43474"/>
        <dbReference type="ChEBI" id="CHEBI:456216"/>
    </reaction>
</comment>
<keyword evidence="16" id="KW-1185">Reference proteome</keyword>
<protein>
    <submittedName>
        <fullName evidence="17">Cation_ATPase_C domain-containing protein</fullName>
    </submittedName>
</protein>
<dbReference type="SUPFAM" id="SSF81660">
    <property type="entry name" value="Metal cation-transporting ATPase, ATP-binding domain N"/>
    <property type="match status" value="1"/>
</dbReference>
<dbReference type="PROSITE" id="PS00154">
    <property type="entry name" value="ATPASE_E1_E2"/>
    <property type="match status" value="1"/>
</dbReference>
<evidence type="ECO:0000313" key="17">
    <source>
        <dbReference type="WBParaSite" id="HPBE_0001801601-mRNA-1"/>
    </source>
</evidence>
<dbReference type="GO" id="GO:0016887">
    <property type="term" value="F:ATP hydrolysis activity"/>
    <property type="evidence" value="ECO:0007669"/>
    <property type="project" value="InterPro"/>
</dbReference>
<feature type="region of interest" description="Disordered" evidence="13">
    <location>
        <begin position="583"/>
        <end position="602"/>
    </location>
</feature>
<evidence type="ECO:0000256" key="10">
    <source>
        <dbReference type="ARBA" id="ARBA00022989"/>
    </source>
</evidence>
<keyword evidence="11 14" id="KW-0472">Membrane</keyword>
<evidence type="ECO:0000313" key="16">
    <source>
        <dbReference type="Proteomes" id="UP000050761"/>
    </source>
</evidence>
<dbReference type="InterPro" id="IPR036412">
    <property type="entry name" value="HAD-like_sf"/>
</dbReference>
<dbReference type="InterPro" id="IPR006544">
    <property type="entry name" value="P-type_TPase_V"/>
</dbReference>
<evidence type="ECO:0000256" key="13">
    <source>
        <dbReference type="SAM" id="MobiDB-lite"/>
    </source>
</evidence>
<gene>
    <name evidence="15" type="ORF">HPBE_LOCUS18015</name>
</gene>
<evidence type="ECO:0000256" key="14">
    <source>
        <dbReference type="SAM" id="Phobius"/>
    </source>
</evidence>
<evidence type="ECO:0000256" key="1">
    <source>
        <dbReference type="ARBA" id="ARBA00004141"/>
    </source>
</evidence>
<dbReference type="PANTHER" id="PTHR45630">
    <property type="entry name" value="CATION-TRANSPORTING ATPASE-RELATED"/>
    <property type="match status" value="1"/>
</dbReference>
<dbReference type="Pfam" id="PF13246">
    <property type="entry name" value="Cation_ATPase"/>
    <property type="match status" value="1"/>
</dbReference>